<keyword evidence="3" id="KW-1185">Reference proteome</keyword>
<dbReference type="Pfam" id="PF03872">
    <property type="entry name" value="RseA_N"/>
    <property type="match status" value="1"/>
</dbReference>
<dbReference type="CDD" id="cd16328">
    <property type="entry name" value="RseA_N"/>
    <property type="match status" value="1"/>
</dbReference>
<organism evidence="2 3">
    <name type="scientific">Tepidiphilus thermophilus</name>
    <dbReference type="NCBI Taxonomy" id="876478"/>
    <lineage>
        <taxon>Bacteria</taxon>
        <taxon>Pseudomonadati</taxon>
        <taxon>Pseudomonadota</taxon>
        <taxon>Hydrogenophilia</taxon>
        <taxon>Hydrogenophilales</taxon>
        <taxon>Hydrogenophilaceae</taxon>
        <taxon>Tepidiphilus</taxon>
    </lineage>
</organism>
<dbReference type="Gene3D" id="1.10.10.880">
    <property type="entry name" value="Anti sigma-E protein RseA, N-terminal domain"/>
    <property type="match status" value="1"/>
</dbReference>
<dbReference type="PANTHER" id="PTHR38104">
    <property type="match status" value="1"/>
</dbReference>
<accession>A0A0K6IXT1</accession>
<dbReference type="OrthoDB" id="5298512at2"/>
<dbReference type="InterPro" id="IPR036147">
    <property type="entry name" value="Anti-sigma_E_RseA_N_sf"/>
</dbReference>
<feature type="domain" description="Anti sigma-E protein RseA N-terminal" evidence="1">
    <location>
        <begin position="10"/>
        <end position="82"/>
    </location>
</feature>
<evidence type="ECO:0000259" key="1">
    <source>
        <dbReference type="Pfam" id="PF03872"/>
    </source>
</evidence>
<dbReference type="InterPro" id="IPR052383">
    <property type="entry name" value="Anti-sigma-E_RseA-like"/>
</dbReference>
<sequence>MMRDTKTTPEALSALIDGELDGADAAFWAERLASDPALSGRWAAYHLIGEALRGELATPMRDLRASILARIDAEAPALAVVPLPRRPAANEPRLRWMATAAAVAVVATAGWAVWQAPREAGGEALPLRQAAADAAPQVQEEASVDERFYWVAYGNAHGANGPGSLRYARVMAQTRGTH</sequence>
<dbReference type="Proteomes" id="UP000182108">
    <property type="component" value="Unassembled WGS sequence"/>
</dbReference>
<dbReference type="PANTHER" id="PTHR38104:SF1">
    <property type="entry name" value="ANTI-SIGMA-E FACTOR RSEA"/>
    <property type="match status" value="1"/>
</dbReference>
<evidence type="ECO:0000313" key="3">
    <source>
        <dbReference type="Proteomes" id="UP000182108"/>
    </source>
</evidence>
<proteinExistence type="predicted"/>
<dbReference type="SUPFAM" id="SSF89069">
    <property type="entry name" value="N-terminal, cytoplasmic domain of anti-sigmaE factor RseA"/>
    <property type="match status" value="1"/>
</dbReference>
<gene>
    <name evidence="2" type="ORF">Ga0061068_11434</name>
</gene>
<dbReference type="EMBL" id="CYHH01000014">
    <property type="protein sequence ID" value="CUB07920.1"/>
    <property type="molecule type" value="Genomic_DNA"/>
</dbReference>
<reference evidence="3" key="1">
    <citation type="submission" date="2015-08" db="EMBL/GenBank/DDBJ databases">
        <authorList>
            <person name="Babu N.S."/>
            <person name="Beckwith C.J."/>
            <person name="Beseler K.G."/>
            <person name="Brison A."/>
            <person name="Carone J.V."/>
            <person name="Caskin T.P."/>
            <person name="Diamond M."/>
            <person name="Durham M.E."/>
            <person name="Foxe J.M."/>
            <person name="Go M."/>
            <person name="Henderson B.A."/>
            <person name="Jones I.B."/>
            <person name="McGettigan J.A."/>
            <person name="Micheletti S.J."/>
            <person name="Nasrallah M.E."/>
            <person name="Ortiz D."/>
            <person name="Piller C.R."/>
            <person name="Privatt S.R."/>
            <person name="Schneider S.L."/>
            <person name="Sharp S."/>
            <person name="Smith T.C."/>
            <person name="Stanton J.D."/>
            <person name="Ullery H.E."/>
            <person name="Wilson R.J."/>
            <person name="Serrano M.G."/>
            <person name="Buck G."/>
            <person name="Lee V."/>
            <person name="Wang Y."/>
            <person name="Carvalho R."/>
            <person name="Voegtly L."/>
            <person name="Shi R."/>
            <person name="Duckworth R."/>
            <person name="Johnson A."/>
            <person name="Loviza R."/>
            <person name="Walstead R."/>
            <person name="Shah Z."/>
            <person name="Kiflezghi M."/>
            <person name="Wade K."/>
            <person name="Ball S.L."/>
            <person name="Bradley K.W."/>
            <person name="Asai D.J."/>
            <person name="Bowman C.A."/>
            <person name="Russell D.A."/>
            <person name="Pope W.H."/>
            <person name="Jacobs-Sera D."/>
            <person name="Hendrix R.W."/>
            <person name="Hatfull G.F."/>
        </authorList>
    </citation>
    <scope>NUCLEOTIDE SEQUENCE [LARGE SCALE GENOMIC DNA]</scope>
    <source>
        <strain evidence="3">JCM 19170</strain>
    </source>
</reference>
<protein>
    <submittedName>
        <fullName evidence="2">Anti sigma-E protein RseA, N-terminal domain</fullName>
    </submittedName>
</protein>
<dbReference type="RefSeq" id="WP_055424171.1">
    <property type="nucleotide sequence ID" value="NZ_CYHH01000014.1"/>
</dbReference>
<name>A0A0K6IXT1_9PROT</name>
<evidence type="ECO:0000313" key="2">
    <source>
        <dbReference type="EMBL" id="CUB07920.1"/>
    </source>
</evidence>
<dbReference type="AlphaFoldDB" id="A0A0K6IXT1"/>
<dbReference type="GO" id="GO:0016989">
    <property type="term" value="F:sigma factor antagonist activity"/>
    <property type="evidence" value="ECO:0007669"/>
    <property type="project" value="InterPro"/>
</dbReference>
<dbReference type="InterPro" id="IPR005572">
    <property type="entry name" value="Anti-sigma_E_RseA_N"/>
</dbReference>